<feature type="domain" description="Acyl-CoA thioester hydrolase/bile acid-CoA amino acid N-acetyltransferase" evidence="3">
    <location>
        <begin position="60"/>
        <end position="182"/>
    </location>
</feature>
<dbReference type="Pfam" id="PF08840">
    <property type="entry name" value="BAAT_C"/>
    <property type="match status" value="1"/>
</dbReference>
<dbReference type="AlphaFoldDB" id="A0A9W6PR06"/>
<reference evidence="5" key="1">
    <citation type="submission" date="2023-02" db="EMBL/GenBank/DDBJ databases">
        <title>Kitasatospora phosalacinea NBRC 14362.</title>
        <authorList>
            <person name="Ichikawa N."/>
            <person name="Sato H."/>
            <person name="Tonouchi N."/>
        </authorList>
    </citation>
    <scope>NUCLEOTIDE SEQUENCE</scope>
    <source>
        <strain evidence="5">NBRC 14362</strain>
    </source>
</reference>
<dbReference type="InterPro" id="IPR016662">
    <property type="entry name" value="Acyl-CoA_thioEstase_long-chain"/>
</dbReference>
<name>A0A9W6PR06_9ACTN</name>
<sequence length="439" mass="44802">MFLKVAETSGHWGGDMGERLRGRAGVLAALALVGAGSAGCSNGPGTPAVIEVDAPTALADRAVHVRITGLPPGAEVTVGSRATDLQGRQWSGQAVFRADADGRVLLDTAVPRSGTYQGADGMGLFWSMAPQDGDPEQASFFPAASPQHGYGVTLTAAAPGRPSASRTLTRTWFGDGVTSRKLTPAADGIAGELFLPAPGTPRRPAVLVLGGSEGGNGGTSTASLLASHGYPALALGYFRLPGLPDRLEDIPLEYFARAAELLAGQAGTDPAHVLALGYSRGSEAALLLADDYPELVHGAIVYSPSAQVNGGFPNPGTTAWTKDGKAVAQGPVPLDRVSGPVLAVAGADDLLWPSPRSARQIVQELDADHDPYPHRALVFPDAGHGVGTYPYLAAGTRPTHPVTGRQSYLGGTRAGNAAAQAAGWPEVLALLASLDGPGS</sequence>
<dbReference type="GO" id="GO:0047617">
    <property type="term" value="F:fatty acyl-CoA hydrolase activity"/>
    <property type="evidence" value="ECO:0007669"/>
    <property type="project" value="TreeGrafter"/>
</dbReference>
<evidence type="ECO:0000259" key="3">
    <source>
        <dbReference type="Pfam" id="PF04775"/>
    </source>
</evidence>
<comment type="similarity">
    <text evidence="1">Belongs to the C/M/P thioester hydrolase family.</text>
</comment>
<feature type="active site" description="Charge relay system" evidence="2">
    <location>
        <position position="384"/>
    </location>
</feature>
<organism evidence="5 6">
    <name type="scientific">Kitasatospora phosalacinea</name>
    <dbReference type="NCBI Taxonomy" id="2065"/>
    <lineage>
        <taxon>Bacteria</taxon>
        <taxon>Bacillati</taxon>
        <taxon>Actinomycetota</taxon>
        <taxon>Actinomycetes</taxon>
        <taxon>Kitasatosporales</taxon>
        <taxon>Streptomycetaceae</taxon>
        <taxon>Kitasatospora</taxon>
    </lineage>
</organism>
<proteinExistence type="inferred from homology"/>
<comment type="caution">
    <text evidence="5">The sequence shown here is derived from an EMBL/GenBank/DDBJ whole genome shotgun (WGS) entry which is preliminary data.</text>
</comment>
<gene>
    <name evidence="5" type="ORF">Kpho01_75510</name>
</gene>
<dbReference type="PIRSF" id="PIRSF016521">
    <property type="entry name" value="Acyl-CoA_hydro"/>
    <property type="match status" value="1"/>
</dbReference>
<dbReference type="InterPro" id="IPR042490">
    <property type="entry name" value="Thio_Ohase/BAAT_N"/>
</dbReference>
<dbReference type="InterPro" id="IPR029058">
    <property type="entry name" value="AB_hydrolase_fold"/>
</dbReference>
<evidence type="ECO:0000259" key="4">
    <source>
        <dbReference type="Pfam" id="PF08840"/>
    </source>
</evidence>
<accession>A0A9W6PR06</accession>
<evidence type="ECO:0000256" key="2">
    <source>
        <dbReference type="PIRSR" id="PIRSR016521-1"/>
    </source>
</evidence>
<dbReference type="SUPFAM" id="SSF53474">
    <property type="entry name" value="alpha/beta-Hydrolases"/>
    <property type="match status" value="1"/>
</dbReference>
<dbReference type="GO" id="GO:0006631">
    <property type="term" value="P:fatty acid metabolic process"/>
    <property type="evidence" value="ECO:0007669"/>
    <property type="project" value="TreeGrafter"/>
</dbReference>
<dbReference type="Pfam" id="PF04775">
    <property type="entry name" value="Bile_Hydr_Trans"/>
    <property type="match status" value="1"/>
</dbReference>
<evidence type="ECO:0000313" key="5">
    <source>
        <dbReference type="EMBL" id="GLW59541.1"/>
    </source>
</evidence>
<keyword evidence="5" id="KW-0378">Hydrolase</keyword>
<dbReference type="GO" id="GO:0006637">
    <property type="term" value="P:acyl-CoA metabolic process"/>
    <property type="evidence" value="ECO:0007669"/>
    <property type="project" value="InterPro"/>
</dbReference>
<evidence type="ECO:0000256" key="1">
    <source>
        <dbReference type="ARBA" id="ARBA00006538"/>
    </source>
</evidence>
<feature type="active site" description="Charge relay system" evidence="2">
    <location>
        <position position="349"/>
    </location>
</feature>
<dbReference type="PANTHER" id="PTHR10824">
    <property type="entry name" value="ACYL-COENZYME A THIOESTERASE-RELATED"/>
    <property type="match status" value="1"/>
</dbReference>
<protein>
    <submittedName>
        <fullName evidence="5">Palmitoyl-CoA hydrolase</fullName>
    </submittedName>
</protein>
<dbReference type="Proteomes" id="UP001165143">
    <property type="component" value="Unassembled WGS sequence"/>
</dbReference>
<dbReference type="PANTHER" id="PTHR10824:SF4">
    <property type="entry name" value="ACYL-COENZYME A THIOESTERASE 1-LIKE"/>
    <property type="match status" value="1"/>
</dbReference>
<evidence type="ECO:0000313" key="6">
    <source>
        <dbReference type="Proteomes" id="UP001165143"/>
    </source>
</evidence>
<feature type="active site" description="Charge relay system" evidence="2">
    <location>
        <position position="279"/>
    </location>
</feature>
<feature type="domain" description="BAAT/Acyl-CoA thioester hydrolase C-terminal" evidence="4">
    <location>
        <begin position="331"/>
        <end position="431"/>
    </location>
</feature>
<dbReference type="InterPro" id="IPR014940">
    <property type="entry name" value="BAAT_C"/>
</dbReference>
<dbReference type="InterPro" id="IPR006862">
    <property type="entry name" value="Thio_Ohase/aa_AcTrfase"/>
</dbReference>
<dbReference type="Gene3D" id="3.40.50.1820">
    <property type="entry name" value="alpha/beta hydrolase"/>
    <property type="match status" value="1"/>
</dbReference>
<dbReference type="Gene3D" id="2.60.40.2240">
    <property type="entry name" value="Acyl-CoA thioester hydrolase/BAAT N-terminal domain"/>
    <property type="match status" value="1"/>
</dbReference>
<dbReference type="EMBL" id="BSRX01000090">
    <property type="protein sequence ID" value="GLW59541.1"/>
    <property type="molecule type" value="Genomic_DNA"/>
</dbReference>